<evidence type="ECO:0000313" key="17">
    <source>
        <dbReference type="EMBL" id="GAA1095356.1"/>
    </source>
</evidence>
<comment type="subcellular location">
    <subcellularLocation>
        <location evidence="13">Cytoplasm</location>
    </subcellularLocation>
</comment>
<evidence type="ECO:0000256" key="13">
    <source>
        <dbReference type="HAMAP-Rule" id="MF_00102"/>
    </source>
</evidence>
<dbReference type="PANTHER" id="PTHR20836:SF0">
    <property type="entry name" value="4-HYDROXY-TETRAHYDRODIPICOLINATE REDUCTASE 1, CHLOROPLASTIC-RELATED"/>
    <property type="match status" value="1"/>
</dbReference>
<evidence type="ECO:0000256" key="12">
    <source>
        <dbReference type="ARBA" id="ARBA00049396"/>
    </source>
</evidence>
<dbReference type="Gene3D" id="3.40.50.720">
    <property type="entry name" value="NAD(P)-binding Rossmann-like Domain"/>
    <property type="match status" value="1"/>
</dbReference>
<keyword evidence="8 13" id="KW-0457">Lysine biosynthesis</keyword>
<dbReference type="RefSeq" id="WP_343991835.1">
    <property type="nucleotide sequence ID" value="NZ_BAAALG010000003.1"/>
</dbReference>
<dbReference type="InterPro" id="IPR023940">
    <property type="entry name" value="DHDPR_bac"/>
</dbReference>
<evidence type="ECO:0000313" key="18">
    <source>
        <dbReference type="Proteomes" id="UP001501581"/>
    </source>
</evidence>
<keyword evidence="7 13" id="KW-0520">NAD</keyword>
<dbReference type="Proteomes" id="UP001501581">
    <property type="component" value="Unassembled WGS sequence"/>
</dbReference>
<feature type="binding site" evidence="13">
    <location>
        <position position="43"/>
    </location>
    <ligand>
        <name>NADP(+)</name>
        <dbReference type="ChEBI" id="CHEBI:58349"/>
    </ligand>
</feature>
<evidence type="ECO:0000259" key="15">
    <source>
        <dbReference type="Pfam" id="PF01113"/>
    </source>
</evidence>
<reference evidence="17 18" key="1">
    <citation type="journal article" date="2019" name="Int. J. Syst. Evol. Microbiol.">
        <title>The Global Catalogue of Microorganisms (GCM) 10K type strain sequencing project: providing services to taxonomists for standard genome sequencing and annotation.</title>
        <authorList>
            <consortium name="The Broad Institute Genomics Platform"/>
            <consortium name="The Broad Institute Genome Sequencing Center for Infectious Disease"/>
            <person name="Wu L."/>
            <person name="Ma J."/>
        </authorList>
    </citation>
    <scope>NUCLEOTIDE SEQUENCE [LARGE SCALE GENOMIC DNA]</scope>
    <source>
        <strain evidence="17 18">JCM 13008</strain>
    </source>
</reference>
<accession>A0ABN1TNB7</accession>
<dbReference type="EC" id="1.17.1.8" evidence="10 13"/>
<evidence type="ECO:0000259" key="16">
    <source>
        <dbReference type="Pfam" id="PF05173"/>
    </source>
</evidence>
<dbReference type="SUPFAM" id="SSF55347">
    <property type="entry name" value="Glyceraldehyde-3-phosphate dehydrogenase-like, C-terminal domain"/>
    <property type="match status" value="1"/>
</dbReference>
<dbReference type="InterPro" id="IPR036291">
    <property type="entry name" value="NAD(P)-bd_dom_sf"/>
</dbReference>
<dbReference type="InterPro" id="IPR000846">
    <property type="entry name" value="DapB_N"/>
</dbReference>
<name>A0ABN1TNB7_9ACTN</name>
<feature type="region of interest" description="Disordered" evidence="14">
    <location>
        <begin position="159"/>
        <end position="179"/>
    </location>
</feature>
<comment type="catalytic activity">
    <reaction evidence="12 13">
        <text>(S)-2,3,4,5-tetrahydrodipicolinate + NAD(+) + H2O = (2S,4S)-4-hydroxy-2,3,4,5-tetrahydrodipicolinate + NADH + H(+)</text>
        <dbReference type="Rhea" id="RHEA:35323"/>
        <dbReference type="ChEBI" id="CHEBI:15377"/>
        <dbReference type="ChEBI" id="CHEBI:15378"/>
        <dbReference type="ChEBI" id="CHEBI:16845"/>
        <dbReference type="ChEBI" id="CHEBI:57540"/>
        <dbReference type="ChEBI" id="CHEBI:57945"/>
        <dbReference type="ChEBI" id="CHEBI:67139"/>
        <dbReference type="EC" id="1.17.1.8"/>
    </reaction>
</comment>
<evidence type="ECO:0000256" key="3">
    <source>
        <dbReference type="ARBA" id="ARBA00022605"/>
    </source>
</evidence>
<keyword evidence="6 13" id="KW-0560">Oxidoreductase</keyword>
<dbReference type="HAMAP" id="MF_00102">
    <property type="entry name" value="DapB"/>
    <property type="match status" value="1"/>
</dbReference>
<evidence type="ECO:0000256" key="1">
    <source>
        <dbReference type="ARBA" id="ARBA00006642"/>
    </source>
</evidence>
<dbReference type="Gene3D" id="3.30.360.10">
    <property type="entry name" value="Dihydrodipicolinate Reductase, domain 2"/>
    <property type="match status" value="1"/>
</dbReference>
<comment type="caution">
    <text evidence="17">The sequence shown here is derived from an EMBL/GenBank/DDBJ whole genome shotgun (WGS) entry which is preliminary data.</text>
</comment>
<evidence type="ECO:0000256" key="9">
    <source>
        <dbReference type="ARBA" id="ARBA00037922"/>
    </source>
</evidence>
<comment type="pathway">
    <text evidence="9 13">Amino-acid biosynthesis; L-lysine biosynthesis via DAP pathway; (S)-tetrahydrodipicolinate from L-aspartate: step 4/4.</text>
</comment>
<feature type="binding site" evidence="13">
    <location>
        <begin position="80"/>
        <end position="82"/>
    </location>
    <ligand>
        <name>NAD(+)</name>
        <dbReference type="ChEBI" id="CHEBI:57540"/>
    </ligand>
</feature>
<feature type="binding site" evidence="13">
    <location>
        <position position="42"/>
    </location>
    <ligand>
        <name>NAD(+)</name>
        <dbReference type="ChEBI" id="CHEBI:57540"/>
    </ligand>
</feature>
<comment type="similarity">
    <text evidence="1 13">Belongs to the DapB family.</text>
</comment>
<dbReference type="InterPro" id="IPR022664">
    <property type="entry name" value="DapB_N_CS"/>
</dbReference>
<evidence type="ECO:0000256" key="8">
    <source>
        <dbReference type="ARBA" id="ARBA00023154"/>
    </source>
</evidence>
<evidence type="ECO:0000256" key="4">
    <source>
        <dbReference type="ARBA" id="ARBA00022857"/>
    </source>
</evidence>
<comment type="subunit">
    <text evidence="13">Homotetramer.</text>
</comment>
<evidence type="ECO:0000256" key="11">
    <source>
        <dbReference type="ARBA" id="ARBA00049080"/>
    </source>
</evidence>
<keyword evidence="4 13" id="KW-0521">NADP</keyword>
<proteinExistence type="inferred from homology"/>
<gene>
    <name evidence="13 17" type="primary">dapB</name>
    <name evidence="17" type="ORF">GCM10009668_09250</name>
</gene>
<comment type="function">
    <text evidence="13">Catalyzes the conversion of 4-hydroxy-tetrahydrodipicolinate (HTPA) to tetrahydrodipicolinate.</text>
</comment>
<feature type="binding site" evidence="13">
    <location>
        <begin position="107"/>
        <end position="110"/>
    </location>
    <ligand>
        <name>NAD(+)</name>
        <dbReference type="ChEBI" id="CHEBI:57540"/>
    </ligand>
</feature>
<feature type="active site" description="Proton donor" evidence="13">
    <location>
        <position position="141"/>
    </location>
</feature>
<dbReference type="EMBL" id="BAAALG010000003">
    <property type="protein sequence ID" value="GAA1095356.1"/>
    <property type="molecule type" value="Genomic_DNA"/>
</dbReference>
<feature type="binding site" evidence="13">
    <location>
        <begin position="12"/>
        <end position="17"/>
    </location>
    <ligand>
        <name>NAD(+)</name>
        <dbReference type="ChEBI" id="CHEBI:57540"/>
    </ligand>
</feature>
<keyword evidence="3 13" id="KW-0028">Amino-acid biosynthesis</keyword>
<keyword evidence="18" id="KW-1185">Reference proteome</keyword>
<feature type="binding site" evidence="13">
    <location>
        <begin position="147"/>
        <end position="148"/>
    </location>
    <ligand>
        <name>(S)-2,3,4,5-tetrahydrodipicolinate</name>
        <dbReference type="ChEBI" id="CHEBI:16845"/>
    </ligand>
</feature>
<evidence type="ECO:0000256" key="10">
    <source>
        <dbReference type="ARBA" id="ARBA00038983"/>
    </source>
</evidence>
<evidence type="ECO:0000256" key="14">
    <source>
        <dbReference type="SAM" id="MobiDB-lite"/>
    </source>
</evidence>
<dbReference type="NCBIfam" id="TIGR00036">
    <property type="entry name" value="dapB"/>
    <property type="match status" value="1"/>
</dbReference>
<dbReference type="Pfam" id="PF05173">
    <property type="entry name" value="DapB_C"/>
    <property type="match status" value="1"/>
</dbReference>
<feature type="domain" description="Dihydrodipicolinate reductase C-terminal" evidence="16">
    <location>
        <begin position="113"/>
        <end position="249"/>
    </location>
</feature>
<evidence type="ECO:0000256" key="2">
    <source>
        <dbReference type="ARBA" id="ARBA00022490"/>
    </source>
</evidence>
<comment type="catalytic activity">
    <reaction evidence="11 13">
        <text>(S)-2,3,4,5-tetrahydrodipicolinate + NADP(+) + H2O = (2S,4S)-4-hydroxy-2,3,4,5-tetrahydrodipicolinate + NADPH + H(+)</text>
        <dbReference type="Rhea" id="RHEA:35331"/>
        <dbReference type="ChEBI" id="CHEBI:15377"/>
        <dbReference type="ChEBI" id="CHEBI:15378"/>
        <dbReference type="ChEBI" id="CHEBI:16845"/>
        <dbReference type="ChEBI" id="CHEBI:57783"/>
        <dbReference type="ChEBI" id="CHEBI:58349"/>
        <dbReference type="ChEBI" id="CHEBI:67139"/>
        <dbReference type="EC" id="1.17.1.8"/>
    </reaction>
</comment>
<evidence type="ECO:0000256" key="7">
    <source>
        <dbReference type="ARBA" id="ARBA00023027"/>
    </source>
</evidence>
<evidence type="ECO:0000256" key="6">
    <source>
        <dbReference type="ARBA" id="ARBA00023002"/>
    </source>
</evidence>
<dbReference type="PANTHER" id="PTHR20836">
    <property type="entry name" value="DIHYDRODIPICOLINATE REDUCTASE"/>
    <property type="match status" value="1"/>
</dbReference>
<dbReference type="Pfam" id="PF01113">
    <property type="entry name" value="DapB_N"/>
    <property type="match status" value="1"/>
</dbReference>
<evidence type="ECO:0000256" key="5">
    <source>
        <dbReference type="ARBA" id="ARBA00022915"/>
    </source>
</evidence>
<feature type="binding site" evidence="13">
    <location>
        <position position="138"/>
    </location>
    <ligand>
        <name>(S)-2,3,4,5-tetrahydrodipicolinate</name>
        <dbReference type="ChEBI" id="CHEBI:16845"/>
    </ligand>
</feature>
<dbReference type="PIRSF" id="PIRSF000161">
    <property type="entry name" value="DHPR"/>
    <property type="match status" value="1"/>
</dbReference>
<keyword evidence="2 13" id="KW-0963">Cytoplasm</keyword>
<sequence>MSDAKIRVGVLGARGKVGSEICKVVEATADVELVAAIDAGDDRQELVSAGAQVVVDFTHPDVVMDNLEFCIANGIHAVVGTTGFDEERLTRLEGWLAANPAAGVLIAPNFSIGAILMMRFAAVAAPHYESVEIIELHHPTKADAPSGTARRTAELVAAARRDAGSAPMPDATSTSLDGARGADVDGVRVHAVRARGLIAHQEVLLGGPGETLTIRHDSMDRASFGPGVLAGVRAIAAHPGLTVGLEHFLDLG</sequence>
<dbReference type="PROSITE" id="PS01298">
    <property type="entry name" value="DAPB"/>
    <property type="match status" value="1"/>
</dbReference>
<feature type="domain" description="Dihydrodipicolinate reductase N-terminal" evidence="15">
    <location>
        <begin position="6"/>
        <end position="110"/>
    </location>
</feature>
<organism evidence="17 18">
    <name type="scientific">Nocardioides dubius</name>
    <dbReference type="NCBI Taxonomy" id="317019"/>
    <lineage>
        <taxon>Bacteria</taxon>
        <taxon>Bacillati</taxon>
        <taxon>Actinomycetota</taxon>
        <taxon>Actinomycetes</taxon>
        <taxon>Propionibacteriales</taxon>
        <taxon>Nocardioidaceae</taxon>
        <taxon>Nocardioides</taxon>
    </lineage>
</organism>
<keyword evidence="5 13" id="KW-0220">Diaminopimelate biosynthesis</keyword>
<feature type="active site" description="Proton donor/acceptor" evidence="13">
    <location>
        <position position="137"/>
    </location>
</feature>
<comment type="caution">
    <text evidence="13">Was originally thought to be a dihydrodipicolinate reductase (DHDPR), catalyzing the conversion of dihydrodipicolinate to tetrahydrodipicolinate. However, it was shown in E.coli that the substrate of the enzymatic reaction is not dihydrodipicolinate (DHDP) but in fact (2S,4S)-4-hydroxy-2,3,4,5-tetrahydrodipicolinic acid (HTPA), the product released by the DapA-catalyzed reaction.</text>
</comment>
<dbReference type="SUPFAM" id="SSF51735">
    <property type="entry name" value="NAD(P)-binding Rossmann-fold domains"/>
    <property type="match status" value="1"/>
</dbReference>
<dbReference type="CDD" id="cd02274">
    <property type="entry name" value="DHDPR_N"/>
    <property type="match status" value="1"/>
</dbReference>
<protein>
    <recommendedName>
        <fullName evidence="10 13">4-hydroxy-tetrahydrodipicolinate reductase</fullName>
        <shortName evidence="13">HTPA reductase</shortName>
        <ecNumber evidence="10 13">1.17.1.8</ecNumber>
    </recommendedName>
</protein>
<dbReference type="InterPro" id="IPR022663">
    <property type="entry name" value="DapB_C"/>
</dbReference>